<sequence length="82" mass="9190">MVVMTSLGCPRLAPSRHRAVCAVPPRRDPNEPSERERRWPSYTAAGQSYARLNARPLAVAQGLRAQACAFWTRFLPKLLNVT</sequence>
<evidence type="ECO:0000313" key="3">
    <source>
        <dbReference type="Proteomes" id="UP000618051"/>
    </source>
</evidence>
<feature type="non-terminal residue" evidence="1">
    <location>
        <position position="1"/>
    </location>
</feature>
<evidence type="ECO:0000313" key="2">
    <source>
        <dbReference type="EMBL" id="KAI1229673.1"/>
    </source>
</evidence>
<reference evidence="2" key="3">
    <citation type="submission" date="2022-01" db="EMBL/GenBank/DDBJ databases">
        <authorList>
            <person name="Rubenstein D.R."/>
        </authorList>
    </citation>
    <scope>NUCLEOTIDE SEQUENCE</scope>
    <source>
        <strain evidence="2">SS15</strain>
        <tissue evidence="2">Liver</tissue>
    </source>
</reference>
<accession>A0A835ND15</accession>
<evidence type="ECO:0000313" key="1">
    <source>
        <dbReference type="EMBL" id="KAG0112885.1"/>
    </source>
</evidence>
<dbReference type="Gene3D" id="3.40.50.1820">
    <property type="entry name" value="alpha/beta hydrolase"/>
    <property type="match status" value="1"/>
</dbReference>
<dbReference type="OrthoDB" id="9000293at2759"/>
<dbReference type="Proteomes" id="UP000618051">
    <property type="component" value="Unassembled WGS sequence"/>
</dbReference>
<reference evidence="2 3" key="2">
    <citation type="journal article" date="2021" name="J. Hered.">
        <title>Feather Gene Expression Elucidates the Developmental Basis of Plumage Iridescence in African Starlings.</title>
        <authorList>
            <person name="Rubenstein D.R."/>
            <person name="Corvelo A."/>
            <person name="MacManes M.D."/>
            <person name="Maia R."/>
            <person name="Narzisi G."/>
            <person name="Rousaki A."/>
            <person name="Vandenabeele P."/>
            <person name="Shawkey M.D."/>
            <person name="Solomon J."/>
        </authorList>
    </citation>
    <scope>NUCLEOTIDE SEQUENCE [LARGE SCALE GENOMIC DNA]</scope>
    <source>
        <strain evidence="2">SS15</strain>
    </source>
</reference>
<organism evidence="1">
    <name type="scientific">Lamprotornis superbus</name>
    <dbReference type="NCBI Taxonomy" id="245042"/>
    <lineage>
        <taxon>Eukaryota</taxon>
        <taxon>Metazoa</taxon>
        <taxon>Chordata</taxon>
        <taxon>Craniata</taxon>
        <taxon>Vertebrata</taxon>
        <taxon>Euteleostomi</taxon>
        <taxon>Archelosauria</taxon>
        <taxon>Archosauria</taxon>
        <taxon>Dinosauria</taxon>
        <taxon>Saurischia</taxon>
        <taxon>Theropoda</taxon>
        <taxon>Coelurosauria</taxon>
        <taxon>Aves</taxon>
        <taxon>Neognathae</taxon>
        <taxon>Neoaves</taxon>
        <taxon>Telluraves</taxon>
        <taxon>Australaves</taxon>
        <taxon>Passeriformes</taxon>
        <taxon>Sturnidae</taxon>
        <taxon>Lamprotornis</taxon>
    </lineage>
</organism>
<keyword evidence="3" id="KW-1185">Reference proteome</keyword>
<protein>
    <submittedName>
        <fullName evidence="1">Acetylcholinesterase</fullName>
    </submittedName>
</protein>
<proteinExistence type="predicted"/>
<reference evidence="1" key="1">
    <citation type="submission" date="2020-10" db="EMBL/GenBank/DDBJ databases">
        <title>Feather gene expression reveals the developmental basis of iridescence in African starlings.</title>
        <authorList>
            <person name="Rubenstein D.R."/>
        </authorList>
    </citation>
    <scope>NUCLEOTIDE SEQUENCE</scope>
    <source>
        <strain evidence="1">SS15</strain>
        <tissue evidence="1">Liver</tissue>
    </source>
</reference>
<comment type="caution">
    <text evidence="1">The sequence shown here is derived from an EMBL/GenBank/DDBJ whole genome shotgun (WGS) entry which is preliminary data.</text>
</comment>
<name>A0A835ND15_9PASS</name>
<dbReference type="AlphaFoldDB" id="A0A835ND15"/>
<gene>
    <name evidence="2" type="ORF">IHE44_0010937</name>
    <name evidence="1" type="ORF">IHE44_013535</name>
</gene>
<dbReference type="InterPro" id="IPR029058">
    <property type="entry name" value="AB_hydrolase_fold"/>
</dbReference>
<dbReference type="EMBL" id="JADDUC020000036">
    <property type="protein sequence ID" value="KAI1229673.1"/>
    <property type="molecule type" value="Genomic_DNA"/>
</dbReference>
<dbReference type="EMBL" id="JADDUC010000732">
    <property type="protein sequence ID" value="KAG0112885.1"/>
    <property type="molecule type" value="Genomic_DNA"/>
</dbReference>